<keyword evidence="3" id="KW-1185">Reference proteome</keyword>
<comment type="caution">
    <text evidence="2">The sequence shown here is derived from an EMBL/GenBank/DDBJ whole genome shotgun (WGS) entry which is preliminary data.</text>
</comment>
<organism evidence="2 3">
    <name type="scientific">Promicromonospora iranensis</name>
    <dbReference type="NCBI Taxonomy" id="1105144"/>
    <lineage>
        <taxon>Bacteria</taxon>
        <taxon>Bacillati</taxon>
        <taxon>Actinomycetota</taxon>
        <taxon>Actinomycetes</taxon>
        <taxon>Micrococcales</taxon>
        <taxon>Promicromonosporaceae</taxon>
        <taxon>Promicromonospora</taxon>
    </lineage>
</organism>
<dbReference type="EMBL" id="JAVDYE010000001">
    <property type="protein sequence ID" value="MDR7380619.1"/>
    <property type="molecule type" value="Genomic_DNA"/>
</dbReference>
<feature type="compositionally biased region" description="Low complexity" evidence="1">
    <location>
        <begin position="10"/>
        <end position="31"/>
    </location>
</feature>
<name>A0ABU2CH05_9MICO</name>
<accession>A0ABU2CH05</accession>
<protein>
    <submittedName>
        <fullName evidence="2">Uncharacterized protein</fullName>
    </submittedName>
</protein>
<dbReference type="Proteomes" id="UP001183585">
    <property type="component" value="Unassembled WGS sequence"/>
</dbReference>
<evidence type="ECO:0000313" key="3">
    <source>
        <dbReference type="Proteomes" id="UP001183585"/>
    </source>
</evidence>
<gene>
    <name evidence="2" type="ORF">J2S48_000134</name>
</gene>
<evidence type="ECO:0000256" key="1">
    <source>
        <dbReference type="SAM" id="MobiDB-lite"/>
    </source>
</evidence>
<feature type="region of interest" description="Disordered" evidence="1">
    <location>
        <begin position="1"/>
        <end position="60"/>
    </location>
</feature>
<reference evidence="2 3" key="1">
    <citation type="submission" date="2023-07" db="EMBL/GenBank/DDBJ databases">
        <title>Sequencing the genomes of 1000 actinobacteria strains.</title>
        <authorList>
            <person name="Klenk H.-P."/>
        </authorList>
    </citation>
    <scope>NUCLEOTIDE SEQUENCE [LARGE SCALE GENOMIC DNA]</scope>
    <source>
        <strain evidence="2 3">DSM 45554</strain>
    </source>
</reference>
<proteinExistence type="predicted"/>
<evidence type="ECO:0000313" key="2">
    <source>
        <dbReference type="EMBL" id="MDR7380619.1"/>
    </source>
</evidence>
<sequence>MCIPGLTPDARSTARGAARPAPRTAAPTDRPVGAVAPQEPAADVRQARSASRVTVTEGRA</sequence>